<dbReference type="Pfam" id="PF00651">
    <property type="entry name" value="BTB"/>
    <property type="match status" value="1"/>
</dbReference>
<evidence type="ECO:0000256" key="2">
    <source>
        <dbReference type="ARBA" id="ARBA00023125"/>
    </source>
</evidence>
<gene>
    <name evidence="8" type="ORF">ABEB36_004317</name>
</gene>
<comment type="subcellular location">
    <subcellularLocation>
        <location evidence="1 4">Nucleus</location>
    </subcellularLocation>
</comment>
<feature type="domain" description="BTB" evidence="6">
    <location>
        <begin position="32"/>
        <end position="98"/>
    </location>
</feature>
<dbReference type="EMBL" id="JBDJPC010000003">
    <property type="protein sequence ID" value="KAL1509607.1"/>
    <property type="molecule type" value="Genomic_DNA"/>
</dbReference>
<dbReference type="SMART" id="SM00225">
    <property type="entry name" value="BTB"/>
    <property type="match status" value="1"/>
</dbReference>
<dbReference type="Pfam" id="PF05225">
    <property type="entry name" value="HTH_psq"/>
    <property type="match status" value="1"/>
</dbReference>
<evidence type="ECO:0000313" key="9">
    <source>
        <dbReference type="Proteomes" id="UP001566132"/>
    </source>
</evidence>
<dbReference type="PROSITE" id="PS50960">
    <property type="entry name" value="HTH_PSQ"/>
    <property type="match status" value="1"/>
</dbReference>
<proteinExistence type="predicted"/>
<dbReference type="Proteomes" id="UP001566132">
    <property type="component" value="Unassembled WGS sequence"/>
</dbReference>
<dbReference type="AlphaFoldDB" id="A0ABD1F2X9"/>
<evidence type="ECO:0000259" key="7">
    <source>
        <dbReference type="PROSITE" id="PS50960"/>
    </source>
</evidence>
<feature type="region of interest" description="Disordered" evidence="5">
    <location>
        <begin position="142"/>
        <end position="164"/>
    </location>
</feature>
<dbReference type="PANTHER" id="PTHR23110">
    <property type="entry name" value="BTB DOMAIN TRANSCRIPTION FACTOR"/>
    <property type="match status" value="1"/>
</dbReference>
<keyword evidence="3 4" id="KW-0539">Nucleus</keyword>
<organism evidence="8 9">
    <name type="scientific">Hypothenemus hampei</name>
    <name type="common">Coffee berry borer</name>
    <dbReference type="NCBI Taxonomy" id="57062"/>
    <lineage>
        <taxon>Eukaryota</taxon>
        <taxon>Metazoa</taxon>
        <taxon>Ecdysozoa</taxon>
        <taxon>Arthropoda</taxon>
        <taxon>Hexapoda</taxon>
        <taxon>Insecta</taxon>
        <taxon>Pterygota</taxon>
        <taxon>Neoptera</taxon>
        <taxon>Endopterygota</taxon>
        <taxon>Coleoptera</taxon>
        <taxon>Polyphaga</taxon>
        <taxon>Cucujiformia</taxon>
        <taxon>Curculionidae</taxon>
        <taxon>Scolytinae</taxon>
        <taxon>Hypothenemus</taxon>
    </lineage>
</organism>
<feature type="DNA-binding region" description="H-T-H motif" evidence="4">
    <location>
        <begin position="374"/>
        <end position="394"/>
    </location>
</feature>
<evidence type="ECO:0000256" key="3">
    <source>
        <dbReference type="ARBA" id="ARBA00023242"/>
    </source>
</evidence>
<dbReference type="SUPFAM" id="SSF46689">
    <property type="entry name" value="Homeodomain-like"/>
    <property type="match status" value="1"/>
</dbReference>
<dbReference type="CDD" id="cd18315">
    <property type="entry name" value="BTB_POZ_BAB-like"/>
    <property type="match status" value="1"/>
</dbReference>
<evidence type="ECO:0000256" key="5">
    <source>
        <dbReference type="SAM" id="MobiDB-lite"/>
    </source>
</evidence>
<dbReference type="GO" id="GO:0005634">
    <property type="term" value="C:nucleus"/>
    <property type="evidence" value="ECO:0007669"/>
    <property type="project" value="UniProtKB-SubCell"/>
</dbReference>
<dbReference type="InterPro" id="IPR009057">
    <property type="entry name" value="Homeodomain-like_sf"/>
</dbReference>
<accession>A0ABD1F2X9</accession>
<dbReference type="FunFam" id="1.10.10.60:FF:000019">
    <property type="entry name" value="Ligand-dependent corepressor isoform 1"/>
    <property type="match status" value="1"/>
</dbReference>
<dbReference type="InterPro" id="IPR011333">
    <property type="entry name" value="SKP1/BTB/POZ_sf"/>
</dbReference>
<evidence type="ECO:0000259" key="6">
    <source>
        <dbReference type="PROSITE" id="PS50097"/>
    </source>
</evidence>
<feature type="region of interest" description="Disordered" evidence="5">
    <location>
        <begin position="473"/>
        <end position="536"/>
    </location>
</feature>
<dbReference type="InterPro" id="IPR051095">
    <property type="entry name" value="Dros_DevTransReg"/>
</dbReference>
<keyword evidence="2 4" id="KW-0238">DNA-binding</keyword>
<dbReference type="PANTHER" id="PTHR23110:SF105">
    <property type="entry name" value="RIBBON, ISOFORM C"/>
    <property type="match status" value="1"/>
</dbReference>
<evidence type="ECO:0000256" key="4">
    <source>
        <dbReference type="PROSITE-ProRule" id="PRU00320"/>
    </source>
</evidence>
<dbReference type="InterPro" id="IPR007889">
    <property type="entry name" value="HTH_Psq"/>
</dbReference>
<evidence type="ECO:0000313" key="8">
    <source>
        <dbReference type="EMBL" id="KAL1509607.1"/>
    </source>
</evidence>
<dbReference type="Gene3D" id="1.10.10.60">
    <property type="entry name" value="Homeodomain-like"/>
    <property type="match status" value="1"/>
</dbReference>
<name>A0ABD1F2X9_HYPHA</name>
<reference evidence="8 9" key="1">
    <citation type="submission" date="2024-05" db="EMBL/GenBank/DDBJ databases">
        <title>Genetic variation in Jamaican populations of the coffee berry borer (Hypothenemus hampei).</title>
        <authorList>
            <person name="Errbii M."/>
            <person name="Myrie A."/>
        </authorList>
    </citation>
    <scope>NUCLEOTIDE SEQUENCE [LARGE SCALE GENOMIC DNA]</scope>
    <source>
        <strain evidence="8">JA-Hopewell-2020-01-JO</strain>
        <tissue evidence="8">Whole body</tissue>
    </source>
</reference>
<sequence length="582" mass="64037">MAQSQQYCLRWNNHRTNLLSVFDELLQNEAFTDVTLACEEGGPIRAHRMVLAACSPYFQSLFTDLPCKHPVVVLKDVKYSEIKAILEYMYRGEVNVAQDQLAALLKVAEALKVKGLVEENRSCKTEKESVFPLNHSPSISTSNSIAPSAIHSSSSNGSPPHSTNSIYKSSYNLYERKNQEHNHRMNLPIWAVPGLPLPTNTAALPSQSHPHAAATAAAAMLSSAYEAVSSDMSPLKRKKLSSLLMQRDTPILRTVLGQGQADSSQPVSLVCHPDSAEMSASEERLVKHMKNEPSEDAQSPYTDFTERMNDEEEKSKLAIPSSSPQSFSQDVRTGATSGIANYVPPHRPDWKRYKQYSREEIMAAIDAVRNGMSALQAARKYNVPSRTLYDKVKKLGITTSRPFKRGSNGSSACFPYSSGSPYGGQLSENDESINNNSALLEASTFLQHALDRGGDERDALAAMAAAAAAHAVASGHSTSPNNLQARSPSPSPTMLKYMRHNSLTPSPAPHSDQTNGSSERDRDEDEDQVEDLSVNRKHDIVESRVIMPPMNHVSTIMKKEEMLMDIKEDLRREMHVDGNGGN</sequence>
<dbReference type="Gene3D" id="3.30.710.10">
    <property type="entry name" value="Potassium Channel Kv1.1, Chain A"/>
    <property type="match status" value="1"/>
</dbReference>
<dbReference type="PROSITE" id="PS50097">
    <property type="entry name" value="BTB"/>
    <property type="match status" value="1"/>
</dbReference>
<feature type="region of interest" description="Disordered" evidence="5">
    <location>
        <begin position="307"/>
        <end position="331"/>
    </location>
</feature>
<comment type="caution">
    <text evidence="8">The sequence shown here is derived from an EMBL/GenBank/DDBJ whole genome shotgun (WGS) entry which is preliminary data.</text>
</comment>
<protein>
    <submittedName>
        <fullName evidence="8">Uncharacterized protein</fullName>
    </submittedName>
</protein>
<feature type="compositionally biased region" description="Polar residues" evidence="5">
    <location>
        <begin position="320"/>
        <end position="331"/>
    </location>
</feature>
<feature type="compositionally biased region" description="Basic and acidic residues" evidence="5">
    <location>
        <begin position="307"/>
        <end position="316"/>
    </location>
</feature>
<evidence type="ECO:0000256" key="1">
    <source>
        <dbReference type="ARBA" id="ARBA00004123"/>
    </source>
</evidence>
<feature type="domain" description="HTH psq-type" evidence="7">
    <location>
        <begin position="347"/>
        <end position="398"/>
    </location>
</feature>
<feature type="compositionally biased region" description="Polar residues" evidence="5">
    <location>
        <begin position="501"/>
        <end position="517"/>
    </location>
</feature>
<keyword evidence="9" id="KW-1185">Reference proteome</keyword>
<dbReference type="InterPro" id="IPR000210">
    <property type="entry name" value="BTB/POZ_dom"/>
</dbReference>
<dbReference type="GO" id="GO:0003677">
    <property type="term" value="F:DNA binding"/>
    <property type="evidence" value="ECO:0007669"/>
    <property type="project" value="UniProtKB-UniRule"/>
</dbReference>
<dbReference type="SUPFAM" id="SSF54695">
    <property type="entry name" value="POZ domain"/>
    <property type="match status" value="1"/>
</dbReference>
<feature type="compositionally biased region" description="Polar residues" evidence="5">
    <location>
        <begin position="475"/>
        <end position="488"/>
    </location>
</feature>